<accession>X0XP32</accession>
<dbReference type="AlphaFoldDB" id="X0XP32"/>
<evidence type="ECO:0000313" key="1">
    <source>
        <dbReference type="EMBL" id="GAG38403.1"/>
    </source>
</evidence>
<proteinExistence type="predicted"/>
<feature type="non-terminal residue" evidence="1">
    <location>
        <position position="1"/>
    </location>
</feature>
<dbReference type="EMBL" id="BARS01040682">
    <property type="protein sequence ID" value="GAG38403.1"/>
    <property type="molecule type" value="Genomic_DNA"/>
</dbReference>
<organism evidence="1">
    <name type="scientific">marine sediment metagenome</name>
    <dbReference type="NCBI Taxonomy" id="412755"/>
    <lineage>
        <taxon>unclassified sequences</taxon>
        <taxon>metagenomes</taxon>
        <taxon>ecological metagenomes</taxon>
    </lineage>
</organism>
<gene>
    <name evidence="1" type="ORF">S01H1_61984</name>
</gene>
<comment type="caution">
    <text evidence="1">The sequence shown here is derived from an EMBL/GenBank/DDBJ whole genome shotgun (WGS) entry which is preliminary data.</text>
</comment>
<sequence length="87" mass="10244">GVLVTLWRLLVDTIDKMNPFYLPIDVPERDIHLQQINEKTGLEMETEWQVVRSRHGNGHLDHHNIQAPAEVEQLVEDIQPFLSRFYL</sequence>
<reference evidence="1" key="1">
    <citation type="journal article" date="2014" name="Front. Microbiol.">
        <title>High frequency of phylogenetically diverse reductive dehalogenase-homologous genes in deep subseafloor sedimentary metagenomes.</title>
        <authorList>
            <person name="Kawai M."/>
            <person name="Futagami T."/>
            <person name="Toyoda A."/>
            <person name="Takaki Y."/>
            <person name="Nishi S."/>
            <person name="Hori S."/>
            <person name="Arai W."/>
            <person name="Tsubouchi T."/>
            <person name="Morono Y."/>
            <person name="Uchiyama I."/>
            <person name="Ito T."/>
            <person name="Fujiyama A."/>
            <person name="Inagaki F."/>
            <person name="Takami H."/>
        </authorList>
    </citation>
    <scope>NUCLEOTIDE SEQUENCE</scope>
    <source>
        <strain evidence="1">Expedition CK06-06</strain>
    </source>
</reference>
<name>X0XP32_9ZZZZ</name>
<protein>
    <submittedName>
        <fullName evidence="1">Uncharacterized protein</fullName>
    </submittedName>
</protein>